<organism evidence="1 2">
    <name type="scientific">Halorubrum ezzemoulense</name>
    <name type="common">Halorubrum chaoviator</name>
    <dbReference type="NCBI Taxonomy" id="337243"/>
    <lineage>
        <taxon>Archaea</taxon>
        <taxon>Methanobacteriati</taxon>
        <taxon>Methanobacteriota</taxon>
        <taxon>Stenosarchaea group</taxon>
        <taxon>Halobacteria</taxon>
        <taxon>Halobacteriales</taxon>
        <taxon>Haloferacaceae</taxon>
        <taxon>Halorubrum</taxon>
    </lineage>
</organism>
<evidence type="ECO:0000313" key="1">
    <source>
        <dbReference type="EMBL" id="MDB2293701.1"/>
    </source>
</evidence>
<accession>A0ABT4Z6B0</accession>
<evidence type="ECO:0008006" key="3">
    <source>
        <dbReference type="Google" id="ProtNLM"/>
    </source>
</evidence>
<proteinExistence type="predicted"/>
<dbReference type="RefSeq" id="WP_271970461.1">
    <property type="nucleotide sequence ID" value="NZ_JAQLUK010000027.1"/>
</dbReference>
<keyword evidence="2" id="KW-1185">Reference proteome</keyword>
<dbReference type="Proteomes" id="UP001210528">
    <property type="component" value="Unassembled WGS sequence"/>
</dbReference>
<protein>
    <recommendedName>
        <fullName evidence="3">BolA family transcriptional regulator</fullName>
    </recommendedName>
</protein>
<reference evidence="1 2" key="1">
    <citation type="submission" date="2023-01" db="EMBL/GenBank/DDBJ databases">
        <title>Halorubrum ezzemoulense from Santa Pola, Spain.</title>
        <authorList>
            <person name="Feng Y."/>
            <person name="Louyakis A.S."/>
            <person name="Gogarten J.P."/>
        </authorList>
    </citation>
    <scope>NUCLEOTIDE SEQUENCE [LARGE SCALE GENOMIC DNA]</scope>
    <source>
        <strain evidence="1 2">AMM015</strain>
    </source>
</reference>
<evidence type="ECO:0000313" key="2">
    <source>
        <dbReference type="Proteomes" id="UP001210528"/>
    </source>
</evidence>
<dbReference type="EMBL" id="JAQLUK010000027">
    <property type="protein sequence ID" value="MDB2293701.1"/>
    <property type="molecule type" value="Genomic_DNA"/>
</dbReference>
<gene>
    <name evidence="1" type="ORF">PM085_15700</name>
</gene>
<comment type="caution">
    <text evidence="1">The sequence shown here is derived from an EMBL/GenBank/DDBJ whole genome shotgun (WGS) entry which is preliminary data.</text>
</comment>
<name>A0ABT4Z6B0_HALEZ</name>
<sequence>MSDDLAPFVDDLVVGATDTNTASGSVYVVTCRRDGAPHAFVEGVYTTESAAEAHKQWLAENSFREQAIAWGVHEQPVETEFSEGDDE</sequence>